<dbReference type="EMBL" id="JAIFZM010000005">
    <property type="protein sequence ID" value="MCG3419047.1"/>
    <property type="molecule type" value="Genomic_DNA"/>
</dbReference>
<keyword evidence="1" id="KW-0812">Transmembrane</keyword>
<dbReference type="GO" id="GO:0016810">
    <property type="term" value="F:hydrolase activity, acting on carbon-nitrogen (but not peptide) bonds"/>
    <property type="evidence" value="ECO:0007669"/>
    <property type="project" value="InterPro"/>
</dbReference>
<dbReference type="InterPro" id="IPR002509">
    <property type="entry name" value="NODB_dom"/>
</dbReference>
<protein>
    <submittedName>
        <fullName evidence="3">Polysaccharide deacetylase family protein</fullName>
    </submittedName>
</protein>
<feature type="domain" description="NodB homology" evidence="2">
    <location>
        <begin position="128"/>
        <end position="304"/>
    </location>
</feature>
<dbReference type="GO" id="GO:0005975">
    <property type="term" value="P:carbohydrate metabolic process"/>
    <property type="evidence" value="ECO:0007669"/>
    <property type="project" value="InterPro"/>
</dbReference>
<dbReference type="NCBIfam" id="TIGR02873">
    <property type="entry name" value="spore_ylxY"/>
    <property type="match status" value="1"/>
</dbReference>
<sequence>MYHVRQIIHVIVFLIIVTISFNTTYNPFSMESSTTFMQTAKPNNALYKEIEKQAKAYEEEPVDPYIDDVWKKTPGRNGLEVDVTKSYERMREKGEFDDALLVYKQIAPKVSLEDLPSSPIYRGNPEKEMVSLLINVSWGTEYVPQILAILKDKNIKATFFIEGKWAKENVDLVKMIKNQNHLIGNHAYNHPNMANLTTQQMVEQISQTNDILKAITGITPAWFAPPSGSYNQYVVDAAHSQKMETVLWTVDTIDWKNPTVSVMINRVNSKLHPGATILMHPTAATAAGLDELIDSVKDKGYKLGTMEQLVSPER</sequence>
<proteinExistence type="predicted"/>
<dbReference type="InterPro" id="IPR011330">
    <property type="entry name" value="Glyco_hydro/deAcase_b/a-brl"/>
</dbReference>
<dbReference type="RefSeq" id="WP_238019211.1">
    <property type="nucleotide sequence ID" value="NZ_JAIFZM010000005.1"/>
</dbReference>
<keyword evidence="1" id="KW-1133">Transmembrane helix</keyword>
<dbReference type="Gene3D" id="3.20.20.370">
    <property type="entry name" value="Glycoside hydrolase/deacetylase"/>
    <property type="match status" value="1"/>
</dbReference>
<evidence type="ECO:0000259" key="2">
    <source>
        <dbReference type="PROSITE" id="PS51677"/>
    </source>
</evidence>
<comment type="caution">
    <text evidence="3">The sequence shown here is derived from an EMBL/GenBank/DDBJ whole genome shotgun (WGS) entry which is preliminary data.</text>
</comment>
<dbReference type="PANTHER" id="PTHR10587">
    <property type="entry name" value="GLYCOSYL TRANSFERASE-RELATED"/>
    <property type="match status" value="1"/>
</dbReference>
<name>A0AAW5B459_9BACI</name>
<gene>
    <name evidence="3" type="ORF">K3T81_07785</name>
</gene>
<dbReference type="InterPro" id="IPR050248">
    <property type="entry name" value="Polysacc_deacetylase_ArnD"/>
</dbReference>
<dbReference type="AlphaFoldDB" id="A0AAW5B459"/>
<reference evidence="3 4" key="1">
    <citation type="journal article" date="2022" name="Evol. Bioinform. Online">
        <title>Draft Genome Sequence of Oceanobacillus jordanicus Strain GSFE11, a Halotolerant Plant Growth-Promoting Bacterial Endophyte Isolated From the Jordan Valley.</title>
        <authorList>
            <person name="Alhindi T."/>
            <person name="Albdaiwi R."/>
        </authorList>
    </citation>
    <scope>NUCLEOTIDE SEQUENCE [LARGE SCALE GENOMIC DNA]</scope>
    <source>
        <strain evidence="3 4">GSFE11</strain>
    </source>
</reference>
<feature type="transmembrane region" description="Helical" evidence="1">
    <location>
        <begin position="7"/>
        <end position="25"/>
    </location>
</feature>
<dbReference type="PANTHER" id="PTHR10587:SF80">
    <property type="entry name" value="CHITOOLIGOSACCHARIDE DEACETYLASE"/>
    <property type="match status" value="1"/>
</dbReference>
<keyword evidence="4" id="KW-1185">Reference proteome</keyword>
<dbReference type="CDD" id="cd10950">
    <property type="entry name" value="CE4_BsYlxY_like"/>
    <property type="match status" value="1"/>
</dbReference>
<organism evidence="3 4">
    <name type="scientific">Oceanobacillus jordanicus</name>
    <dbReference type="NCBI Taxonomy" id="2867266"/>
    <lineage>
        <taxon>Bacteria</taxon>
        <taxon>Bacillati</taxon>
        <taxon>Bacillota</taxon>
        <taxon>Bacilli</taxon>
        <taxon>Bacillales</taxon>
        <taxon>Bacillaceae</taxon>
        <taxon>Oceanobacillus</taxon>
    </lineage>
</organism>
<evidence type="ECO:0000256" key="1">
    <source>
        <dbReference type="SAM" id="Phobius"/>
    </source>
</evidence>
<dbReference type="PROSITE" id="PS51677">
    <property type="entry name" value="NODB"/>
    <property type="match status" value="1"/>
</dbReference>
<accession>A0AAW5B459</accession>
<evidence type="ECO:0000313" key="4">
    <source>
        <dbReference type="Proteomes" id="UP001199631"/>
    </source>
</evidence>
<dbReference type="Proteomes" id="UP001199631">
    <property type="component" value="Unassembled WGS sequence"/>
</dbReference>
<dbReference type="SUPFAM" id="SSF88713">
    <property type="entry name" value="Glycoside hydrolase/deacetylase"/>
    <property type="match status" value="1"/>
</dbReference>
<dbReference type="InterPro" id="IPR014228">
    <property type="entry name" value="Spore_polysacc_deacetyl_YlxY"/>
</dbReference>
<dbReference type="Pfam" id="PF01522">
    <property type="entry name" value="Polysacc_deac_1"/>
    <property type="match status" value="1"/>
</dbReference>
<evidence type="ECO:0000313" key="3">
    <source>
        <dbReference type="EMBL" id="MCG3419047.1"/>
    </source>
</evidence>
<keyword evidence="1" id="KW-0472">Membrane</keyword>
<dbReference type="GO" id="GO:0016020">
    <property type="term" value="C:membrane"/>
    <property type="evidence" value="ECO:0007669"/>
    <property type="project" value="TreeGrafter"/>
</dbReference>